<reference evidence="1 2" key="1">
    <citation type="submission" date="2018-11" db="EMBL/GenBank/DDBJ databases">
        <authorList>
            <person name="Kleinhagauer T."/>
            <person name="Glaeser S.P."/>
            <person name="Spergser J."/>
            <person name="Ruckert C."/>
            <person name="Kaempfer P."/>
            <person name="Busse H.-J."/>
        </authorList>
    </citation>
    <scope>NUCLEOTIDE SEQUENCE [LARGE SCALE GENOMIC DNA]</scope>
    <source>
        <strain evidence="1 2">200CH</strain>
    </source>
</reference>
<dbReference type="KEGG" id="ccho:CCHOA_11485"/>
<dbReference type="Proteomes" id="UP000269019">
    <property type="component" value="Chromosome"/>
</dbReference>
<evidence type="ECO:0000313" key="1">
    <source>
        <dbReference type="EMBL" id="AZA14668.1"/>
    </source>
</evidence>
<organism evidence="1 2">
    <name type="scientific">Corynebacterium choanae</name>
    <dbReference type="NCBI Taxonomy" id="1862358"/>
    <lineage>
        <taxon>Bacteria</taxon>
        <taxon>Bacillati</taxon>
        <taxon>Actinomycetota</taxon>
        <taxon>Actinomycetes</taxon>
        <taxon>Mycobacteriales</taxon>
        <taxon>Corynebacteriaceae</taxon>
        <taxon>Corynebacterium</taxon>
    </lineage>
</organism>
<evidence type="ECO:0000313" key="2">
    <source>
        <dbReference type="Proteomes" id="UP000269019"/>
    </source>
</evidence>
<proteinExistence type="predicted"/>
<dbReference type="EMBL" id="CP033896">
    <property type="protein sequence ID" value="AZA14668.1"/>
    <property type="molecule type" value="Genomic_DNA"/>
</dbReference>
<dbReference type="AlphaFoldDB" id="A0A3G6JC43"/>
<sequence length="63" mass="6393">MGLKAAAGAIVWVYYCVLFGGSVGDECSTRGLAGVTVCRRSTLFGCSGFAWNVGGGIVGMPTD</sequence>
<gene>
    <name evidence="1" type="ORF">CCHOA_11485</name>
</gene>
<protein>
    <submittedName>
        <fullName evidence="1">Uncharacterized protein</fullName>
    </submittedName>
</protein>
<keyword evidence="2" id="KW-1185">Reference proteome</keyword>
<accession>A0A3G6JC43</accession>
<name>A0A3G6JC43_9CORY</name>